<organism evidence="1 2">
    <name type="scientific">Trametes sanguinea</name>
    <dbReference type="NCBI Taxonomy" id="158606"/>
    <lineage>
        <taxon>Eukaryota</taxon>
        <taxon>Fungi</taxon>
        <taxon>Dikarya</taxon>
        <taxon>Basidiomycota</taxon>
        <taxon>Agaricomycotina</taxon>
        <taxon>Agaricomycetes</taxon>
        <taxon>Polyporales</taxon>
        <taxon>Polyporaceae</taxon>
        <taxon>Trametes</taxon>
    </lineage>
</organism>
<dbReference type="Proteomes" id="UP001144978">
    <property type="component" value="Unassembled WGS sequence"/>
</dbReference>
<evidence type="ECO:0000313" key="1">
    <source>
        <dbReference type="EMBL" id="KAJ2966431.1"/>
    </source>
</evidence>
<name>A0ACC1MJI7_9APHY</name>
<protein>
    <submittedName>
        <fullName evidence="1">Uncharacterized protein</fullName>
    </submittedName>
</protein>
<dbReference type="EMBL" id="JANSHE010006656">
    <property type="protein sequence ID" value="KAJ2966431.1"/>
    <property type="molecule type" value="Genomic_DNA"/>
</dbReference>
<keyword evidence="2" id="KW-1185">Reference proteome</keyword>
<accession>A0ACC1MJI7</accession>
<evidence type="ECO:0000313" key="2">
    <source>
        <dbReference type="Proteomes" id="UP001144978"/>
    </source>
</evidence>
<gene>
    <name evidence="1" type="ORF">NUW54_g13809</name>
</gene>
<sequence length="385" mass="41755">MSQRESLRRFAPFLPSRPRHFSAGKRRQAAHDGRPRAARCRAALAAFMEAETQKRTPVRPACIDGLGEGAPQPDARADPLARDAHDHRPHGASCRRPAVCSCTLRPSARTRIPATGARTYARVVAAADVELARVPSDRAPDVRTVEACLTVTVDIVAAAPCAGRCIERCGRDMTAGDAEIQQVLLLLLPGAEIRSSRGQLLHCNVRHGCVCMCAKGMADDRDREGGFEREMVVWIASVRDRGNFERSVGGSPGLMRAHSTINVGNSLSRFARQLAANHGSSQRRTSQNWETVHKPPEHTDLRLPSNVHLEANAMSHPPPLERPCAMPPSGIQVSGRSNFIAGVCTSAPARAIAVARRYAADGLCRLRTRSLQRKTSCCNRACPGQ</sequence>
<proteinExistence type="predicted"/>
<comment type="caution">
    <text evidence="1">The sequence shown here is derived from an EMBL/GenBank/DDBJ whole genome shotgun (WGS) entry which is preliminary data.</text>
</comment>
<reference evidence="1" key="1">
    <citation type="submission" date="2022-08" db="EMBL/GenBank/DDBJ databases">
        <title>Genome Sequence of Pycnoporus sanguineus.</title>
        <authorList>
            <person name="Buettner E."/>
        </authorList>
    </citation>
    <scope>NUCLEOTIDE SEQUENCE</scope>
    <source>
        <strain evidence="1">CG-C14</strain>
    </source>
</reference>